<dbReference type="Pfam" id="PF13030">
    <property type="entry name" value="DUF3891"/>
    <property type="match status" value="1"/>
</dbReference>
<reference evidence="1 2" key="1">
    <citation type="submission" date="2019-07" db="EMBL/GenBank/DDBJ databases">
        <authorList>
            <person name="Kim J."/>
        </authorList>
    </citation>
    <scope>NUCLEOTIDE SEQUENCE [LARGE SCALE GENOMIC DNA]</scope>
    <source>
        <strain evidence="1 2">G13</strain>
    </source>
</reference>
<organism evidence="1 2">
    <name type="scientific">Cohnella terricola</name>
    <dbReference type="NCBI Taxonomy" id="1289167"/>
    <lineage>
        <taxon>Bacteria</taxon>
        <taxon>Bacillati</taxon>
        <taxon>Bacillota</taxon>
        <taxon>Bacilli</taxon>
        <taxon>Bacillales</taxon>
        <taxon>Paenibacillaceae</taxon>
        <taxon>Cohnella</taxon>
    </lineage>
</organism>
<proteinExistence type="predicted"/>
<sequence length="199" mass="23495">MSKLSRQIAQKIKIAYIKEKQFKQKWVGLQGGGTMIVRECEDDFTMITQHDHADLSAQFARQFKPEFYMDTEFTDDVLLAIREHDRGWIGLDEIPLWNDRIHAPFSFFDYPLYPKLLMYTKGINEVERTSRYAALLCSLHYTSFANIRDSKHPDCVEFMNTELRRQEQIGQQLIHPASEIVLRHLWLLQLCDDLSLRLL</sequence>
<evidence type="ECO:0000313" key="1">
    <source>
        <dbReference type="EMBL" id="TVX96329.1"/>
    </source>
</evidence>
<dbReference type="OrthoDB" id="190426at2"/>
<dbReference type="Proteomes" id="UP000316330">
    <property type="component" value="Unassembled WGS sequence"/>
</dbReference>
<comment type="caution">
    <text evidence="1">The sequence shown here is derived from an EMBL/GenBank/DDBJ whole genome shotgun (WGS) entry which is preliminary data.</text>
</comment>
<accession>A0A559J8V7</accession>
<dbReference type="EMBL" id="VNJJ01000017">
    <property type="protein sequence ID" value="TVX96329.1"/>
    <property type="molecule type" value="Genomic_DNA"/>
</dbReference>
<dbReference type="AlphaFoldDB" id="A0A559J8V7"/>
<protein>
    <submittedName>
        <fullName evidence="1">DUF3891 family protein</fullName>
    </submittedName>
</protein>
<keyword evidence="2" id="KW-1185">Reference proteome</keyword>
<gene>
    <name evidence="1" type="ORF">FPZ45_21740</name>
</gene>
<dbReference type="SUPFAM" id="SSF109604">
    <property type="entry name" value="HD-domain/PDEase-like"/>
    <property type="match status" value="1"/>
</dbReference>
<dbReference type="InterPro" id="IPR024992">
    <property type="entry name" value="DUF3891"/>
</dbReference>
<evidence type="ECO:0000313" key="2">
    <source>
        <dbReference type="Proteomes" id="UP000316330"/>
    </source>
</evidence>
<name>A0A559J8V7_9BACL</name>